<dbReference type="KEGG" id="anf:AQPE_2289"/>
<dbReference type="GO" id="GO:0004222">
    <property type="term" value="F:metalloendopeptidase activity"/>
    <property type="evidence" value="ECO:0007669"/>
    <property type="project" value="TreeGrafter"/>
</dbReference>
<feature type="domain" description="M23ase beta-sheet core" evidence="4">
    <location>
        <begin position="308"/>
        <end position="400"/>
    </location>
</feature>
<dbReference type="EMBL" id="AP018694">
    <property type="protein sequence ID" value="BBE18129.1"/>
    <property type="molecule type" value="Genomic_DNA"/>
</dbReference>
<dbReference type="InterPro" id="IPR011055">
    <property type="entry name" value="Dup_hybrid_motif"/>
</dbReference>
<dbReference type="PANTHER" id="PTHR21666:SF289">
    <property type="entry name" value="L-ALA--D-GLU ENDOPEPTIDASE"/>
    <property type="match status" value="1"/>
</dbReference>
<feature type="compositionally biased region" description="Basic and acidic residues" evidence="3">
    <location>
        <begin position="235"/>
        <end position="244"/>
    </location>
</feature>
<dbReference type="InterPro" id="IPR016047">
    <property type="entry name" value="M23ase_b-sheet_dom"/>
</dbReference>
<evidence type="ECO:0000256" key="2">
    <source>
        <dbReference type="SAM" id="Coils"/>
    </source>
</evidence>
<keyword evidence="6" id="KW-1185">Reference proteome</keyword>
<evidence type="ECO:0000256" key="3">
    <source>
        <dbReference type="SAM" id="MobiDB-lite"/>
    </source>
</evidence>
<dbReference type="AlphaFoldDB" id="A0A5K7S9I3"/>
<evidence type="ECO:0000259" key="4">
    <source>
        <dbReference type="Pfam" id="PF01551"/>
    </source>
</evidence>
<gene>
    <name evidence="5" type="ORF">AQPE_2289</name>
</gene>
<dbReference type="SUPFAM" id="SSF51261">
    <property type="entry name" value="Duplicated hybrid motif"/>
    <property type="match status" value="1"/>
</dbReference>
<protein>
    <submittedName>
        <fullName evidence="5">Periplasmic septal ring factor with murein hydrolase activity EnvC/YibP</fullName>
    </submittedName>
</protein>
<dbReference type="Proteomes" id="UP001193389">
    <property type="component" value="Chromosome"/>
</dbReference>
<dbReference type="Pfam" id="PF01551">
    <property type="entry name" value="Peptidase_M23"/>
    <property type="match status" value="1"/>
</dbReference>
<evidence type="ECO:0000313" key="6">
    <source>
        <dbReference type="Proteomes" id="UP001193389"/>
    </source>
</evidence>
<feature type="region of interest" description="Disordered" evidence="3">
    <location>
        <begin position="235"/>
        <end position="273"/>
    </location>
</feature>
<dbReference type="InterPro" id="IPR050570">
    <property type="entry name" value="Cell_wall_metabolism_enzyme"/>
</dbReference>
<dbReference type="CDD" id="cd12797">
    <property type="entry name" value="M23_peptidase"/>
    <property type="match status" value="1"/>
</dbReference>
<proteinExistence type="predicted"/>
<evidence type="ECO:0000256" key="1">
    <source>
        <dbReference type="ARBA" id="ARBA00022729"/>
    </source>
</evidence>
<dbReference type="Gene3D" id="6.10.250.3150">
    <property type="match status" value="1"/>
</dbReference>
<accession>A0A5K7S9I3</accession>
<feature type="coiled-coil region" evidence="2">
    <location>
        <begin position="11"/>
        <end position="38"/>
    </location>
</feature>
<dbReference type="Gene3D" id="2.70.70.10">
    <property type="entry name" value="Glucose Permease (Domain IIA)"/>
    <property type="match status" value="1"/>
</dbReference>
<keyword evidence="2" id="KW-0175">Coiled coil</keyword>
<reference evidence="5" key="1">
    <citation type="journal article" date="2020" name="Int. J. Syst. Evol. Microbiol.">
        <title>Aquipluma nitroreducens gen. nov. sp. nov., a novel facultatively anaerobic bacterium isolated from a freshwater lake.</title>
        <authorList>
            <person name="Watanabe M."/>
            <person name="Kojima H."/>
            <person name="Fukui M."/>
        </authorList>
    </citation>
    <scope>NUCLEOTIDE SEQUENCE</scope>
    <source>
        <strain evidence="5">MeG22</strain>
    </source>
</reference>
<sequence>MLAILVNGQSLDELRKKKQKTNEQIKYTTKLLEEAKKNQTKTLNKFKILNKQIELRTNLITGINSEVGVLADFIDQNAWLVASLNADLEELKSEYARMIVYAQRNQTNYDKLLFVLSSNSFNQAYKRIMYLRQYTEYRKRQAELIQWIRDLIQVKVSRLQLQRAEKETLLQSKKREADQLTKEKTQQGQYLTTLQKKQKEFEKKLREQQQIEAQLSNEIQKIVEEEVRKARERARELARAKEATNKTGKPSAKSPASTGYEMTPEEKLASGQFEQNKRRLPWPVERGVITDHFGIHEHPVLKNIQVKNNGIDISTAQGVRARAVFAGEVSRVFMVTGGNMAVIIRHGKYLTVYSNLVNVQVKSGDKVAIKQTIGTIGTDGDDEKTVLKFQIWKENVKMDPEDWIAR</sequence>
<dbReference type="PANTHER" id="PTHR21666">
    <property type="entry name" value="PEPTIDASE-RELATED"/>
    <property type="match status" value="1"/>
</dbReference>
<organism evidence="5 6">
    <name type="scientific">Aquipluma nitroreducens</name>
    <dbReference type="NCBI Taxonomy" id="2010828"/>
    <lineage>
        <taxon>Bacteria</taxon>
        <taxon>Pseudomonadati</taxon>
        <taxon>Bacteroidota</taxon>
        <taxon>Bacteroidia</taxon>
        <taxon>Marinilabiliales</taxon>
        <taxon>Prolixibacteraceae</taxon>
        <taxon>Aquipluma</taxon>
    </lineage>
</organism>
<keyword evidence="5" id="KW-0378">Hydrolase</keyword>
<keyword evidence="1" id="KW-0732">Signal</keyword>
<evidence type="ECO:0000313" key="5">
    <source>
        <dbReference type="EMBL" id="BBE18129.1"/>
    </source>
</evidence>
<name>A0A5K7S9I3_9BACT</name>